<protein>
    <submittedName>
        <fullName evidence="1">Uncharacterized protein</fullName>
    </submittedName>
</protein>
<gene>
    <name evidence="1" type="ORF">WICPIJ_001573</name>
</gene>
<name>A0A9P8QBE9_WICPI</name>
<reference evidence="1" key="1">
    <citation type="journal article" date="2021" name="Open Biol.">
        <title>Shared evolutionary footprints suggest mitochondrial oxidative damage underlies multiple complex I losses in fungi.</title>
        <authorList>
            <person name="Schikora-Tamarit M.A."/>
            <person name="Marcet-Houben M."/>
            <person name="Nosek J."/>
            <person name="Gabaldon T."/>
        </authorList>
    </citation>
    <scope>NUCLEOTIDE SEQUENCE</scope>
    <source>
        <strain evidence="1">CBS2887</strain>
    </source>
</reference>
<keyword evidence="2" id="KW-1185">Reference proteome</keyword>
<evidence type="ECO:0000313" key="1">
    <source>
        <dbReference type="EMBL" id="KAH3687463.1"/>
    </source>
</evidence>
<dbReference type="AlphaFoldDB" id="A0A9P8QBE9"/>
<organism evidence="1 2">
    <name type="scientific">Wickerhamomyces pijperi</name>
    <name type="common">Yeast</name>
    <name type="synonym">Pichia pijperi</name>
    <dbReference type="NCBI Taxonomy" id="599730"/>
    <lineage>
        <taxon>Eukaryota</taxon>
        <taxon>Fungi</taxon>
        <taxon>Dikarya</taxon>
        <taxon>Ascomycota</taxon>
        <taxon>Saccharomycotina</taxon>
        <taxon>Saccharomycetes</taxon>
        <taxon>Phaffomycetales</taxon>
        <taxon>Wickerhamomycetaceae</taxon>
        <taxon>Wickerhamomyces</taxon>
    </lineage>
</organism>
<proteinExistence type="predicted"/>
<dbReference type="EMBL" id="JAEUBG010000835">
    <property type="protein sequence ID" value="KAH3687463.1"/>
    <property type="molecule type" value="Genomic_DNA"/>
</dbReference>
<sequence>MLACVIPDFKPATVTAWYDTLIRVNNKQPSWYNPGPNNINEFNHINASKKHGLMALCDGIKNGAFEYEQESAPLPLPMSRTWYDRDGAMVFQEGGMSGFGNCERIELIRE</sequence>
<reference evidence="1" key="2">
    <citation type="submission" date="2021-01" db="EMBL/GenBank/DDBJ databases">
        <authorList>
            <person name="Schikora-Tamarit M.A."/>
        </authorList>
    </citation>
    <scope>NUCLEOTIDE SEQUENCE</scope>
    <source>
        <strain evidence="1">CBS2887</strain>
    </source>
</reference>
<evidence type="ECO:0000313" key="2">
    <source>
        <dbReference type="Proteomes" id="UP000774326"/>
    </source>
</evidence>
<comment type="caution">
    <text evidence="1">The sequence shown here is derived from an EMBL/GenBank/DDBJ whole genome shotgun (WGS) entry which is preliminary data.</text>
</comment>
<accession>A0A9P8QBE9</accession>
<dbReference type="Proteomes" id="UP000774326">
    <property type="component" value="Unassembled WGS sequence"/>
</dbReference>